<feature type="region of interest" description="Disordered" evidence="1">
    <location>
        <begin position="51"/>
        <end position="83"/>
    </location>
</feature>
<dbReference type="Pfam" id="PF04720">
    <property type="entry name" value="PDDEXK_6"/>
    <property type="match status" value="1"/>
</dbReference>
<feature type="region of interest" description="Disordered" evidence="1">
    <location>
        <begin position="328"/>
        <end position="354"/>
    </location>
</feature>
<evidence type="ECO:0000256" key="1">
    <source>
        <dbReference type="SAM" id="MobiDB-lite"/>
    </source>
</evidence>
<dbReference type="EMBL" id="LSRQ01004466">
    <property type="protein sequence ID" value="OAY69277.1"/>
    <property type="molecule type" value="Genomic_DNA"/>
</dbReference>
<dbReference type="NCBIfam" id="TIGR01615">
    <property type="entry name" value="A_thal_3542"/>
    <property type="match status" value="1"/>
</dbReference>
<protein>
    <recommendedName>
        <fullName evidence="4">DUF506 domain-containing protein</fullName>
    </recommendedName>
</protein>
<evidence type="ECO:0000313" key="3">
    <source>
        <dbReference type="Proteomes" id="UP000092600"/>
    </source>
</evidence>
<name>A0A199UWT5_ANACO</name>
<gene>
    <name evidence="2" type="ORF">ACMD2_13872</name>
</gene>
<dbReference type="PANTHER" id="PTHR31579:SF1">
    <property type="entry name" value="OS03G0796600 PROTEIN"/>
    <property type="match status" value="1"/>
</dbReference>
<organism evidence="2 3">
    <name type="scientific">Ananas comosus</name>
    <name type="common">Pineapple</name>
    <name type="synonym">Ananas ananas</name>
    <dbReference type="NCBI Taxonomy" id="4615"/>
    <lineage>
        <taxon>Eukaryota</taxon>
        <taxon>Viridiplantae</taxon>
        <taxon>Streptophyta</taxon>
        <taxon>Embryophyta</taxon>
        <taxon>Tracheophyta</taxon>
        <taxon>Spermatophyta</taxon>
        <taxon>Magnoliopsida</taxon>
        <taxon>Liliopsida</taxon>
        <taxon>Poales</taxon>
        <taxon>Bromeliaceae</taxon>
        <taxon>Bromelioideae</taxon>
        <taxon>Ananas</taxon>
    </lineage>
</organism>
<dbReference type="PANTHER" id="PTHR31579">
    <property type="entry name" value="OS03G0796600 PROTEIN"/>
    <property type="match status" value="1"/>
</dbReference>
<dbReference type="AlphaFoldDB" id="A0A199UWT5"/>
<dbReference type="STRING" id="4615.A0A199UWT5"/>
<feature type="compositionally biased region" description="Basic and acidic residues" evidence="1">
    <location>
        <begin position="58"/>
        <end position="76"/>
    </location>
</feature>
<evidence type="ECO:0008006" key="4">
    <source>
        <dbReference type="Google" id="ProtNLM"/>
    </source>
</evidence>
<evidence type="ECO:0000313" key="2">
    <source>
        <dbReference type="EMBL" id="OAY69277.1"/>
    </source>
</evidence>
<comment type="caution">
    <text evidence="2">The sequence shown here is derived from an EMBL/GenBank/DDBJ whole genome shotgun (WGS) entry which is preliminary data.</text>
</comment>
<sequence length="354" mass="38710">MPFQIKIQPMDSKPAARGDPAKQGGRSRLKRLFERQLPSVLRIGGAASAAAAAAMAGGEEREREREKERDEGKGEGEPSSVGLDRMVLSFIEESNDRPPRGRCNCFNGHHDGSSDDELDLYFADAPRSAAAAVAAAPVDAAELLKGLVPCTSVAERNLLADASKILDRSKGPKGKDNSRSLLADGLRTLGYDAAICKSRWDRTPSYPAGEHEYVDVVVVPGGRRLIVEVDFRSEFEIARSTKAYRAALQSLPPIFVGSSDRLAQIVSLLSDAARLSLKKKGLHFPPWRKSEYMRAKWLSPFLRLPEPPNHPQTRLPHPTPFDLLRLAHLPSPLPTTGSPSSSSRRRRSPKSSLP</sequence>
<dbReference type="Proteomes" id="UP000092600">
    <property type="component" value="Unassembled WGS sequence"/>
</dbReference>
<feature type="non-terminal residue" evidence="2">
    <location>
        <position position="354"/>
    </location>
</feature>
<proteinExistence type="predicted"/>
<feature type="compositionally biased region" description="Basic residues" evidence="1">
    <location>
        <begin position="343"/>
        <end position="354"/>
    </location>
</feature>
<dbReference type="InterPro" id="IPR006502">
    <property type="entry name" value="PDDEXK-like"/>
</dbReference>
<reference evidence="2 3" key="1">
    <citation type="journal article" date="2016" name="DNA Res.">
        <title>The draft genome of MD-2 pineapple using hybrid error correction of long reads.</title>
        <authorList>
            <person name="Redwan R.M."/>
            <person name="Saidin A."/>
            <person name="Kumar S.V."/>
        </authorList>
    </citation>
    <scope>NUCLEOTIDE SEQUENCE [LARGE SCALE GENOMIC DNA]</scope>
    <source>
        <strain evidence="3">cv. MD2</strain>
        <tissue evidence="2">Leaf</tissue>
    </source>
</reference>
<feature type="region of interest" description="Disordered" evidence="1">
    <location>
        <begin position="1"/>
        <end position="31"/>
    </location>
</feature>
<accession>A0A199UWT5</accession>